<dbReference type="Gene3D" id="6.10.340.10">
    <property type="match status" value="1"/>
</dbReference>
<dbReference type="InterPro" id="IPR036097">
    <property type="entry name" value="HisK_dim/P_sf"/>
</dbReference>
<evidence type="ECO:0000256" key="7">
    <source>
        <dbReference type="ARBA" id="ARBA00022679"/>
    </source>
</evidence>
<sequence>MKPARIIFNMFRARMEKSIRFELVVTFGICFVIALIAYGISNDMLRDSYKTATLVYDDSEIQDRAQRFSNYLINVKDLSPADSNAMKKSVDRFYGSDSNEKVILTDLDGKIIYKTSNVTQTSVDVYATIKYAMETYSKKSSSYSKSEGKEFVIFYPLYIQNEKMYLFIFATPQARMEYNETYSSGSIMAIIIAVIVFVTSFIYITNKKMKYIEEISEGLRKIAAGDLKFRIEGRGKDELNNLAENINYMASEILHRMEAERKAEKTKNELITNVSHDLRTPLTSVMGYIGLIKDGKYEDEVQMREYLNIAFNKSEKIKILIEDLFEYTKLNNKGVTLYKERVNLNEFLSQLIEELMPLFDKRELMVHKRFTEEKLEVDLDVNKILRAFENLLGNAIKYSYYNTNIAVSLKKEEEYALISIKNKGDNIPREKLDKLFERFYRADESRTSENVSGSGLGLAICKNIIELHGGRIWAECQGNDITFSVMLRL</sequence>
<evidence type="ECO:0000256" key="8">
    <source>
        <dbReference type="ARBA" id="ARBA00022692"/>
    </source>
</evidence>
<evidence type="ECO:0000256" key="2">
    <source>
        <dbReference type="ARBA" id="ARBA00004141"/>
    </source>
</evidence>
<evidence type="ECO:0000256" key="10">
    <source>
        <dbReference type="ARBA" id="ARBA00022777"/>
    </source>
</evidence>
<dbReference type="SMART" id="SM00388">
    <property type="entry name" value="HisKA"/>
    <property type="match status" value="1"/>
</dbReference>
<dbReference type="AlphaFoldDB" id="A0A3R5U990"/>
<dbReference type="Gene3D" id="1.10.287.130">
    <property type="match status" value="1"/>
</dbReference>
<protein>
    <recommendedName>
        <fullName evidence="4">histidine kinase</fullName>
        <ecNumber evidence="4">2.7.13.3</ecNumber>
    </recommendedName>
</protein>
<evidence type="ECO:0000256" key="13">
    <source>
        <dbReference type="ARBA" id="ARBA00023012"/>
    </source>
</evidence>
<comment type="catalytic activity">
    <reaction evidence="1">
        <text>ATP + protein L-histidine = ADP + protein N-phospho-L-histidine.</text>
        <dbReference type="EC" id="2.7.13.3"/>
    </reaction>
</comment>
<dbReference type="Pfam" id="PF02518">
    <property type="entry name" value="HATPase_c"/>
    <property type="match status" value="1"/>
</dbReference>
<dbReference type="PANTHER" id="PTHR45528">
    <property type="entry name" value="SENSOR HISTIDINE KINASE CPXA"/>
    <property type="match status" value="1"/>
</dbReference>
<evidence type="ECO:0000256" key="14">
    <source>
        <dbReference type="ARBA" id="ARBA00023136"/>
    </source>
</evidence>
<dbReference type="Proteomes" id="UP000286268">
    <property type="component" value="Chromosome"/>
</dbReference>
<dbReference type="InterPro" id="IPR005467">
    <property type="entry name" value="His_kinase_dom"/>
</dbReference>
<dbReference type="EMBL" id="CP025746">
    <property type="protein sequence ID" value="QAA35402.1"/>
    <property type="molecule type" value="Genomic_DNA"/>
</dbReference>
<dbReference type="InterPro" id="IPR003660">
    <property type="entry name" value="HAMP_dom"/>
</dbReference>
<dbReference type="PROSITE" id="PS50109">
    <property type="entry name" value="HIS_KIN"/>
    <property type="match status" value="1"/>
</dbReference>
<feature type="transmembrane region" description="Helical" evidence="15">
    <location>
        <begin position="185"/>
        <end position="204"/>
    </location>
</feature>
<evidence type="ECO:0000256" key="9">
    <source>
        <dbReference type="ARBA" id="ARBA00022741"/>
    </source>
</evidence>
<keyword evidence="9" id="KW-0547">Nucleotide-binding</keyword>
<keyword evidence="10 18" id="KW-0418">Kinase</keyword>
<dbReference type="InterPro" id="IPR004358">
    <property type="entry name" value="Sig_transdc_His_kin-like_C"/>
</dbReference>
<keyword evidence="13" id="KW-0902">Two-component regulatory system</keyword>
<keyword evidence="8 15" id="KW-0812">Transmembrane</keyword>
<gene>
    <name evidence="18" type="ORF">C1I91_24875</name>
</gene>
<evidence type="ECO:0000313" key="18">
    <source>
        <dbReference type="EMBL" id="QAA35402.1"/>
    </source>
</evidence>
<dbReference type="EC" id="2.7.13.3" evidence="4"/>
<dbReference type="FunFam" id="3.30.565.10:FF:000013">
    <property type="entry name" value="Two-component sensor histidine kinase"/>
    <property type="match status" value="1"/>
</dbReference>
<dbReference type="CDD" id="cd06225">
    <property type="entry name" value="HAMP"/>
    <property type="match status" value="1"/>
</dbReference>
<dbReference type="SUPFAM" id="SSF158472">
    <property type="entry name" value="HAMP domain-like"/>
    <property type="match status" value="1"/>
</dbReference>
<dbReference type="Gene3D" id="3.30.565.10">
    <property type="entry name" value="Histidine kinase-like ATPase, C-terminal domain"/>
    <property type="match status" value="1"/>
</dbReference>
<keyword evidence="7" id="KW-0808">Transferase</keyword>
<evidence type="ECO:0000256" key="4">
    <source>
        <dbReference type="ARBA" id="ARBA00012438"/>
    </source>
</evidence>
<dbReference type="Pfam" id="PF00512">
    <property type="entry name" value="HisKA"/>
    <property type="match status" value="1"/>
</dbReference>
<dbReference type="PRINTS" id="PR00344">
    <property type="entry name" value="BCTRLSENSOR"/>
</dbReference>
<accession>A0A3R5U990</accession>
<dbReference type="PROSITE" id="PS50885">
    <property type="entry name" value="HAMP"/>
    <property type="match status" value="1"/>
</dbReference>
<feature type="transmembrane region" description="Helical" evidence="15">
    <location>
        <begin position="21"/>
        <end position="40"/>
    </location>
</feature>
<dbReference type="InterPro" id="IPR050398">
    <property type="entry name" value="HssS/ArlS-like"/>
</dbReference>
<keyword evidence="11" id="KW-0067">ATP-binding</keyword>
<evidence type="ECO:0000256" key="11">
    <source>
        <dbReference type="ARBA" id="ARBA00022840"/>
    </source>
</evidence>
<keyword evidence="6" id="KW-0597">Phosphoprotein</keyword>
<dbReference type="PANTHER" id="PTHR45528:SF8">
    <property type="entry name" value="HISTIDINE KINASE"/>
    <property type="match status" value="1"/>
</dbReference>
<dbReference type="SMART" id="SM00304">
    <property type="entry name" value="HAMP"/>
    <property type="match status" value="1"/>
</dbReference>
<name>A0A3R5U990_9CLOT</name>
<evidence type="ECO:0000256" key="6">
    <source>
        <dbReference type="ARBA" id="ARBA00022553"/>
    </source>
</evidence>
<dbReference type="SUPFAM" id="SSF47384">
    <property type="entry name" value="Homodimeric domain of signal transducing histidine kinase"/>
    <property type="match status" value="1"/>
</dbReference>
<dbReference type="CDD" id="cd00082">
    <property type="entry name" value="HisKA"/>
    <property type="match status" value="1"/>
</dbReference>
<evidence type="ECO:0000256" key="12">
    <source>
        <dbReference type="ARBA" id="ARBA00022989"/>
    </source>
</evidence>
<keyword evidence="12 15" id="KW-1133">Transmembrane helix</keyword>
<evidence type="ECO:0000313" key="19">
    <source>
        <dbReference type="Proteomes" id="UP000286268"/>
    </source>
</evidence>
<evidence type="ECO:0000256" key="5">
    <source>
        <dbReference type="ARBA" id="ARBA00022475"/>
    </source>
</evidence>
<feature type="domain" description="Histidine kinase" evidence="16">
    <location>
        <begin position="273"/>
        <end position="489"/>
    </location>
</feature>
<dbReference type="InterPro" id="IPR003661">
    <property type="entry name" value="HisK_dim/P_dom"/>
</dbReference>
<evidence type="ECO:0000259" key="16">
    <source>
        <dbReference type="PROSITE" id="PS50109"/>
    </source>
</evidence>
<evidence type="ECO:0000256" key="1">
    <source>
        <dbReference type="ARBA" id="ARBA00000085"/>
    </source>
</evidence>
<organism evidence="18 19">
    <name type="scientific">Clostridium manihotivorum</name>
    <dbReference type="NCBI Taxonomy" id="2320868"/>
    <lineage>
        <taxon>Bacteria</taxon>
        <taxon>Bacillati</taxon>
        <taxon>Bacillota</taxon>
        <taxon>Clostridia</taxon>
        <taxon>Eubacteriales</taxon>
        <taxon>Clostridiaceae</taxon>
        <taxon>Clostridium</taxon>
    </lineage>
</organism>
<dbReference type="GO" id="GO:0000155">
    <property type="term" value="F:phosphorelay sensor kinase activity"/>
    <property type="evidence" value="ECO:0007669"/>
    <property type="project" value="InterPro"/>
</dbReference>
<dbReference type="GO" id="GO:0005886">
    <property type="term" value="C:plasma membrane"/>
    <property type="evidence" value="ECO:0007669"/>
    <property type="project" value="UniProtKB-SubCell"/>
</dbReference>
<evidence type="ECO:0000256" key="3">
    <source>
        <dbReference type="ARBA" id="ARBA00004236"/>
    </source>
</evidence>
<evidence type="ECO:0000259" key="17">
    <source>
        <dbReference type="PROSITE" id="PS50885"/>
    </source>
</evidence>
<dbReference type="GO" id="GO:0005524">
    <property type="term" value="F:ATP binding"/>
    <property type="evidence" value="ECO:0007669"/>
    <property type="project" value="UniProtKB-KW"/>
</dbReference>
<dbReference type="FunFam" id="1.10.287.130:FF:000008">
    <property type="entry name" value="Two-component sensor histidine kinase"/>
    <property type="match status" value="1"/>
</dbReference>
<keyword evidence="5" id="KW-1003">Cell membrane</keyword>
<dbReference type="InterPro" id="IPR036890">
    <property type="entry name" value="HATPase_C_sf"/>
</dbReference>
<proteinExistence type="predicted"/>
<dbReference type="Pfam" id="PF00672">
    <property type="entry name" value="HAMP"/>
    <property type="match status" value="1"/>
</dbReference>
<keyword evidence="19" id="KW-1185">Reference proteome</keyword>
<dbReference type="SUPFAM" id="SSF55874">
    <property type="entry name" value="ATPase domain of HSP90 chaperone/DNA topoisomerase II/histidine kinase"/>
    <property type="match status" value="1"/>
</dbReference>
<dbReference type="SMART" id="SM00387">
    <property type="entry name" value="HATPase_c"/>
    <property type="match status" value="1"/>
</dbReference>
<comment type="subcellular location">
    <subcellularLocation>
        <location evidence="3">Cell membrane</location>
    </subcellularLocation>
    <subcellularLocation>
        <location evidence="2">Membrane</location>
        <topology evidence="2">Multi-pass membrane protein</topology>
    </subcellularLocation>
</comment>
<dbReference type="InterPro" id="IPR003594">
    <property type="entry name" value="HATPase_dom"/>
</dbReference>
<reference evidence="18 19" key="1">
    <citation type="submission" date="2018-01" db="EMBL/GenBank/DDBJ databases">
        <title>Genome Sequencing and Assembly of Anaerobacter polyendosporus strain CT4.</title>
        <authorList>
            <person name="Tachaapaikoon C."/>
            <person name="Sutheeworapong S."/>
            <person name="Jenjaroenpun P."/>
            <person name="Wongsurawat T."/>
            <person name="Nookeaw I."/>
            <person name="Cheawchanlertfa P."/>
            <person name="Kosugi A."/>
            <person name="Cheevadhanarak S."/>
            <person name="Ratanakhanokchai K."/>
        </authorList>
    </citation>
    <scope>NUCLEOTIDE SEQUENCE [LARGE SCALE GENOMIC DNA]</scope>
    <source>
        <strain evidence="18 19">CT4</strain>
    </source>
</reference>
<evidence type="ECO:0000256" key="15">
    <source>
        <dbReference type="SAM" id="Phobius"/>
    </source>
</evidence>
<feature type="domain" description="HAMP" evidence="17">
    <location>
        <begin position="206"/>
        <end position="258"/>
    </location>
</feature>
<dbReference type="OrthoDB" id="9792991at2"/>
<keyword evidence="14 15" id="KW-0472">Membrane</keyword>
<dbReference type="KEGG" id="cmah:C1I91_24875"/>